<evidence type="ECO:0000256" key="1">
    <source>
        <dbReference type="ARBA" id="ARBA00008056"/>
    </source>
</evidence>
<keyword evidence="10" id="KW-1185">Reference proteome</keyword>
<evidence type="ECO:0000256" key="3">
    <source>
        <dbReference type="ARBA" id="ARBA00023002"/>
    </source>
</evidence>
<dbReference type="GO" id="GO:0046872">
    <property type="term" value="F:metal ion binding"/>
    <property type="evidence" value="ECO:0007669"/>
    <property type="project" value="UniProtKB-KW"/>
</dbReference>
<keyword evidence="3 6" id="KW-0560">Oxidoreductase</keyword>
<dbReference type="Pfam" id="PF14226">
    <property type="entry name" value="DIOX_N"/>
    <property type="match status" value="1"/>
</dbReference>
<keyword evidence="4 6" id="KW-0408">Iron</keyword>
<dbReference type="AlphaFoldDB" id="A0AAW1IKI9"/>
<name>A0AAW1IKI9_SAPOF</name>
<comment type="similarity">
    <text evidence="1 6">Belongs to the iron/ascorbate-dependent oxidoreductase family.</text>
</comment>
<dbReference type="InterPro" id="IPR005123">
    <property type="entry name" value="Oxoglu/Fe-dep_dioxygenase_dom"/>
</dbReference>
<accession>A0AAW1IKI9</accession>
<dbReference type="PANTHER" id="PTHR47990">
    <property type="entry name" value="2-OXOGLUTARATE (2OG) AND FE(II)-DEPENDENT OXYGENASE SUPERFAMILY PROTEIN-RELATED"/>
    <property type="match status" value="1"/>
</dbReference>
<dbReference type="Pfam" id="PF03171">
    <property type="entry name" value="2OG-FeII_Oxy"/>
    <property type="match status" value="1"/>
</dbReference>
<dbReference type="PROSITE" id="PS51471">
    <property type="entry name" value="FE2OG_OXY"/>
    <property type="match status" value="1"/>
</dbReference>
<dbReference type="InterPro" id="IPR027443">
    <property type="entry name" value="IPNS-like_sf"/>
</dbReference>
<dbReference type="InterPro" id="IPR026992">
    <property type="entry name" value="DIOX_N"/>
</dbReference>
<comment type="function">
    <text evidence="5">Probable 2-oxoglutarate-dependent dioxygenase that may be involved in glucosinolates biosynthesis. May play a role in the production of aliphatic glucosinolates.</text>
</comment>
<reference evidence="9" key="1">
    <citation type="submission" date="2024-03" db="EMBL/GenBank/DDBJ databases">
        <title>WGS assembly of Saponaria officinalis var. Norfolk2.</title>
        <authorList>
            <person name="Jenkins J."/>
            <person name="Shu S."/>
            <person name="Grimwood J."/>
            <person name="Barry K."/>
            <person name="Goodstein D."/>
            <person name="Schmutz J."/>
            <person name="Leebens-Mack J."/>
            <person name="Osbourn A."/>
        </authorList>
    </citation>
    <scope>NUCLEOTIDE SEQUENCE [LARGE SCALE GENOMIC DNA]</scope>
    <source>
        <strain evidence="9">JIC</strain>
    </source>
</reference>
<dbReference type="GO" id="GO:0016491">
    <property type="term" value="F:oxidoreductase activity"/>
    <property type="evidence" value="ECO:0007669"/>
    <property type="project" value="UniProtKB-KW"/>
</dbReference>
<evidence type="ECO:0000259" key="8">
    <source>
        <dbReference type="PROSITE" id="PS51471"/>
    </source>
</evidence>
<comment type="caution">
    <text evidence="9">The sequence shown here is derived from an EMBL/GenBank/DDBJ whole genome shotgun (WGS) entry which is preliminary data.</text>
</comment>
<dbReference type="InterPro" id="IPR050231">
    <property type="entry name" value="Iron_ascorbate_oxido_reductase"/>
</dbReference>
<organism evidence="9 10">
    <name type="scientific">Saponaria officinalis</name>
    <name type="common">Common soapwort</name>
    <name type="synonym">Lychnis saponaria</name>
    <dbReference type="NCBI Taxonomy" id="3572"/>
    <lineage>
        <taxon>Eukaryota</taxon>
        <taxon>Viridiplantae</taxon>
        <taxon>Streptophyta</taxon>
        <taxon>Embryophyta</taxon>
        <taxon>Tracheophyta</taxon>
        <taxon>Spermatophyta</taxon>
        <taxon>Magnoliopsida</taxon>
        <taxon>eudicotyledons</taxon>
        <taxon>Gunneridae</taxon>
        <taxon>Pentapetalae</taxon>
        <taxon>Caryophyllales</taxon>
        <taxon>Caryophyllaceae</taxon>
        <taxon>Caryophylleae</taxon>
        <taxon>Saponaria</taxon>
    </lineage>
</organism>
<dbReference type="SUPFAM" id="SSF51197">
    <property type="entry name" value="Clavaminate synthase-like"/>
    <property type="match status" value="1"/>
</dbReference>
<evidence type="ECO:0000313" key="9">
    <source>
        <dbReference type="EMBL" id="KAK9690164.1"/>
    </source>
</evidence>
<gene>
    <name evidence="9" type="ORF">RND81_09G108800</name>
</gene>
<keyword evidence="2 6" id="KW-0479">Metal-binding</keyword>
<feature type="region of interest" description="Disordered" evidence="7">
    <location>
        <begin position="1"/>
        <end position="21"/>
    </location>
</feature>
<evidence type="ECO:0000256" key="7">
    <source>
        <dbReference type="SAM" id="MobiDB-lite"/>
    </source>
</evidence>
<sequence length="316" mass="36352">MVSETPSKLPTIELGGENTKTGTNQWKTTCKNIRKAMEEFGCFIAIYDKVSIDLHNKVFKVIEPMFDLPEEVKARNWSNLPYHGYYKPGYPMPLLDSFGVENAPSFDMTVKFTTLLWPHGNPQFCETLHEYAKKTSELEQLVTRMIFESYGVEKYLESHLKSTSYLLRIAKYRVPYKDEDNLGALGHTDKNFVTILHQNDIHGLEVLTKDGQHWLSYDHSSPQSFVVMAGEPFLAWSNNRIHAPIHRVIMKGEKPRYSLALFSTSKDTIETPKELVDDDHPLQFKPFDYMGLLGFYTEDVTRMGVCTIKDYCGVQN</sequence>
<evidence type="ECO:0000256" key="2">
    <source>
        <dbReference type="ARBA" id="ARBA00022723"/>
    </source>
</evidence>
<evidence type="ECO:0000256" key="4">
    <source>
        <dbReference type="ARBA" id="ARBA00023004"/>
    </source>
</evidence>
<dbReference type="EMBL" id="JBDFQZ010000009">
    <property type="protein sequence ID" value="KAK9690164.1"/>
    <property type="molecule type" value="Genomic_DNA"/>
</dbReference>
<proteinExistence type="inferred from homology"/>
<evidence type="ECO:0000256" key="5">
    <source>
        <dbReference type="ARBA" id="ARBA00057022"/>
    </source>
</evidence>
<dbReference type="Gene3D" id="2.60.120.330">
    <property type="entry name" value="B-lactam Antibiotic, Isopenicillin N Synthase, Chain"/>
    <property type="match status" value="1"/>
</dbReference>
<dbReference type="InterPro" id="IPR044861">
    <property type="entry name" value="IPNS-like_FE2OG_OXY"/>
</dbReference>
<evidence type="ECO:0000313" key="10">
    <source>
        <dbReference type="Proteomes" id="UP001443914"/>
    </source>
</evidence>
<evidence type="ECO:0000256" key="6">
    <source>
        <dbReference type="RuleBase" id="RU003682"/>
    </source>
</evidence>
<feature type="domain" description="Fe2OG dioxygenase" evidence="8">
    <location>
        <begin position="161"/>
        <end position="265"/>
    </location>
</feature>
<protein>
    <recommendedName>
        <fullName evidence="8">Fe2OG dioxygenase domain-containing protein</fullName>
    </recommendedName>
</protein>
<dbReference type="FunFam" id="2.60.120.330:FF:000022">
    <property type="entry name" value="Probable 2-oxoglutarate-dependent dioxygenase AOP1.2"/>
    <property type="match status" value="1"/>
</dbReference>
<dbReference type="Proteomes" id="UP001443914">
    <property type="component" value="Unassembled WGS sequence"/>
</dbReference>